<gene>
    <name evidence="2" type="ORF">GCM10007875_23940</name>
</gene>
<accession>A0ABQ5YRN8</accession>
<evidence type="ECO:0000259" key="1">
    <source>
        <dbReference type="Pfam" id="PF02129"/>
    </source>
</evidence>
<dbReference type="RefSeq" id="WP_284282053.1">
    <property type="nucleotide sequence ID" value="NZ_BSOJ01000030.1"/>
</dbReference>
<evidence type="ECO:0000313" key="2">
    <source>
        <dbReference type="EMBL" id="GLR27303.1"/>
    </source>
</evidence>
<dbReference type="Proteomes" id="UP001156664">
    <property type="component" value="Unassembled WGS sequence"/>
</dbReference>
<dbReference type="Gene3D" id="3.40.50.1820">
    <property type="entry name" value="alpha/beta hydrolase"/>
    <property type="match status" value="1"/>
</dbReference>
<feature type="domain" description="Xaa-Pro dipeptidyl-peptidase-like" evidence="1">
    <location>
        <begin position="144"/>
        <end position="416"/>
    </location>
</feature>
<dbReference type="InterPro" id="IPR000383">
    <property type="entry name" value="Xaa-Pro-like_dom"/>
</dbReference>
<reference evidence="3" key="1">
    <citation type="journal article" date="2019" name="Int. J. Syst. Evol. Microbiol.">
        <title>The Global Catalogue of Microorganisms (GCM) 10K type strain sequencing project: providing services to taxonomists for standard genome sequencing and annotation.</title>
        <authorList>
            <consortium name="The Broad Institute Genomics Platform"/>
            <consortium name="The Broad Institute Genome Sequencing Center for Infectious Disease"/>
            <person name="Wu L."/>
            <person name="Ma J."/>
        </authorList>
    </citation>
    <scope>NUCLEOTIDE SEQUENCE [LARGE SCALE GENOMIC DNA]</scope>
    <source>
        <strain evidence="3">NBRC 105857</strain>
    </source>
</reference>
<sequence>MKIQNAWLKAMTAAALCMGLGGCGGNGDSVAGSAGTGSAINPSEVGSNSPATPSAYRVVVNSQNPDYAGVSRTFQAPACSQNADTPRAGGGVYSIHLTSASGYTIAFSVFEPKSFDCSKGNPLVFHGHGFGGSRETTPSGLLKRLVDNGIGVISIDQRGFGESTGSVRVLDPDYEGQDLLQILDWAEAHLDWLRYRNDKPVGNRQYNAVMGSTGGSYGGGYQLLIHNIDPWKRLDALTPDITWNDLRYSLNPGGAYGIKDFKPADGEVTPQGVVKTGWDALLAFGGEEGSIAPKVQAGNFQAVPSSGLDNLIRETLVRGVAANRFPAGALEFFRYHSASYFCDDEVAGTQSFLQGTLTPKYPQTKPDPVDILFSQGFRDSLFNFNEAWRNFQCYRNLVAANGGKGDVRLITHQNGHILPVSAYGQPVVGDLAEQGAQNGLNTIEFQRPAGPRACGDLSVDDADFAFLVSKLLTADESAAIAKQDTTGAFQTLAANQNKICVSMNDDVGQTKASAGAATWIPVGQFAAHNAPAVKGGNTDSLLDPVTFKFDPQSDPTSAATSGVLGLLRDVPAPAAVPVYTPASDVALAGIATGTVSITPTVAQLSNPACTQILAGASQSPVGLLGVDPACDPIVFLGLGVYRNNAWRLIDDQPTAVRGFGTRHVELNGVAEHLKAGEKLAILVYGYSPQYPVSGSRDPLSPVVVVQGTLNLPIAPFGGQ</sequence>
<keyword evidence="3" id="KW-1185">Reference proteome</keyword>
<dbReference type="SUPFAM" id="SSF53474">
    <property type="entry name" value="alpha/beta-Hydrolases"/>
    <property type="match status" value="1"/>
</dbReference>
<dbReference type="Pfam" id="PF02129">
    <property type="entry name" value="Peptidase_S15"/>
    <property type="match status" value="1"/>
</dbReference>
<dbReference type="InterPro" id="IPR029058">
    <property type="entry name" value="AB_hydrolase_fold"/>
</dbReference>
<organism evidence="2 3">
    <name type="scientific">Limnobacter litoralis</name>
    <dbReference type="NCBI Taxonomy" id="481366"/>
    <lineage>
        <taxon>Bacteria</taxon>
        <taxon>Pseudomonadati</taxon>
        <taxon>Pseudomonadota</taxon>
        <taxon>Betaproteobacteria</taxon>
        <taxon>Burkholderiales</taxon>
        <taxon>Burkholderiaceae</taxon>
        <taxon>Limnobacter</taxon>
    </lineage>
</organism>
<dbReference type="EMBL" id="BSOJ01000030">
    <property type="protein sequence ID" value="GLR27303.1"/>
    <property type="molecule type" value="Genomic_DNA"/>
</dbReference>
<comment type="caution">
    <text evidence="2">The sequence shown here is derived from an EMBL/GenBank/DDBJ whole genome shotgun (WGS) entry which is preliminary data.</text>
</comment>
<protein>
    <recommendedName>
        <fullName evidence="1">Xaa-Pro dipeptidyl-peptidase-like domain-containing protein</fullName>
    </recommendedName>
</protein>
<evidence type="ECO:0000313" key="3">
    <source>
        <dbReference type="Proteomes" id="UP001156664"/>
    </source>
</evidence>
<proteinExistence type="predicted"/>
<dbReference type="PROSITE" id="PS51257">
    <property type="entry name" value="PROKAR_LIPOPROTEIN"/>
    <property type="match status" value="1"/>
</dbReference>
<name>A0ABQ5YRN8_9BURK</name>